<name>A0A016WY62_9BILA</name>
<reference evidence="3" key="1">
    <citation type="journal article" date="2015" name="Nat. Genet.">
        <title>The genome and transcriptome of the zoonotic hookworm Ancylostoma ceylanicum identify infection-specific gene families.</title>
        <authorList>
            <person name="Schwarz E.M."/>
            <person name="Hu Y."/>
            <person name="Antoshechkin I."/>
            <person name="Miller M.M."/>
            <person name="Sternberg P.W."/>
            <person name="Aroian R.V."/>
        </authorList>
    </citation>
    <scope>NUCLEOTIDE SEQUENCE</scope>
    <source>
        <strain evidence="3">HY135</strain>
    </source>
</reference>
<protein>
    <recommendedName>
        <fullName evidence="4">SCP domain-containing protein</fullName>
    </recommendedName>
</protein>
<sequence length="145" mass="16707">MWFTLCILVSVIALSRGVPQCTGLGKYTMQSDVKDHVVQRVLLYSPGKEIASISSVYDCDLEKMAGEILDDPHKPIAFLKDIGIYPLIYSIEGRGEDNVRLMTHAALHTWKEYIEKIPFFTFGCNYRKQYGDRHYYLCLLRHKAE</sequence>
<evidence type="ECO:0000313" key="2">
    <source>
        <dbReference type="EMBL" id="EYC44560.1"/>
    </source>
</evidence>
<dbReference type="OrthoDB" id="5885945at2759"/>
<dbReference type="Proteomes" id="UP000024635">
    <property type="component" value="Unassembled WGS sequence"/>
</dbReference>
<dbReference type="AlphaFoldDB" id="A0A016WY62"/>
<dbReference type="EMBL" id="JARK01000057">
    <property type="protein sequence ID" value="EYC44560.1"/>
    <property type="molecule type" value="Genomic_DNA"/>
</dbReference>
<feature type="chain" id="PRO_5001491764" description="SCP domain-containing protein" evidence="1">
    <location>
        <begin position="18"/>
        <end position="145"/>
    </location>
</feature>
<feature type="signal peptide" evidence="1">
    <location>
        <begin position="1"/>
        <end position="17"/>
    </location>
</feature>
<keyword evidence="1" id="KW-0732">Signal</keyword>
<organism evidence="2 3">
    <name type="scientific">Ancylostoma ceylanicum</name>
    <dbReference type="NCBI Taxonomy" id="53326"/>
    <lineage>
        <taxon>Eukaryota</taxon>
        <taxon>Metazoa</taxon>
        <taxon>Ecdysozoa</taxon>
        <taxon>Nematoda</taxon>
        <taxon>Chromadorea</taxon>
        <taxon>Rhabditida</taxon>
        <taxon>Rhabditina</taxon>
        <taxon>Rhabditomorpha</taxon>
        <taxon>Strongyloidea</taxon>
        <taxon>Ancylostomatidae</taxon>
        <taxon>Ancylostomatinae</taxon>
        <taxon>Ancylostoma</taxon>
    </lineage>
</organism>
<evidence type="ECO:0000256" key="1">
    <source>
        <dbReference type="SAM" id="SignalP"/>
    </source>
</evidence>
<comment type="caution">
    <text evidence="2">The sequence shown here is derived from an EMBL/GenBank/DDBJ whole genome shotgun (WGS) entry which is preliminary data.</text>
</comment>
<keyword evidence="3" id="KW-1185">Reference proteome</keyword>
<gene>
    <name evidence="2" type="primary">Acey_s0457.g1806</name>
    <name evidence="2" type="synonym">ASPR-s0457.g1806</name>
    <name evidence="2" type="ORF">Y032_0457g1806</name>
</gene>
<evidence type="ECO:0008006" key="4">
    <source>
        <dbReference type="Google" id="ProtNLM"/>
    </source>
</evidence>
<proteinExistence type="predicted"/>
<accession>A0A016WY62</accession>
<evidence type="ECO:0000313" key="3">
    <source>
        <dbReference type="Proteomes" id="UP000024635"/>
    </source>
</evidence>
<dbReference type="InterPro" id="IPR035109">
    <property type="entry name" value="ASPR"/>
</dbReference>
<dbReference type="Pfam" id="PF17641">
    <property type="entry name" value="ASPRs"/>
    <property type="match status" value="1"/>
</dbReference>